<feature type="chain" id="PRO_5047437198" evidence="2">
    <location>
        <begin position="21"/>
        <end position="264"/>
    </location>
</feature>
<proteinExistence type="predicted"/>
<dbReference type="EMBL" id="CAUYUJ010019220">
    <property type="protein sequence ID" value="CAK0889501.1"/>
    <property type="molecule type" value="Genomic_DNA"/>
</dbReference>
<keyword evidence="2" id="KW-0732">Signal</keyword>
<evidence type="ECO:0000256" key="1">
    <source>
        <dbReference type="SAM" id="MobiDB-lite"/>
    </source>
</evidence>
<feature type="signal peptide" evidence="2">
    <location>
        <begin position="1"/>
        <end position="20"/>
    </location>
</feature>
<keyword evidence="4" id="KW-1185">Reference proteome</keyword>
<name>A0ABN9WS15_9DINO</name>
<accession>A0ABN9WS15</accession>
<sequence length="264" mass="27417">MAKAGFLLLVAASLLGVGASAPHGRLAWGGKAHRRLSGDDEPPITDECLGVCPGLSDMVAAYNAFAVPENEYQAQELIMDLYCDHESAVQCFVDELSTCSNSSEAEGFIMMASKLKCICDTCPGGKTAWAKLMDSMESSDEDSGSGMVGTTTLADGTGTTGADEGNFDKDSMCPFYTFVLCADEYATDCGAILEEMNVSISGDAVAMLEAECTGEYAPGADDDEDDDDDDDDMGDVVGSCGPFGLGWIAASLAPVMAALECVAA</sequence>
<comment type="caution">
    <text evidence="3">The sequence shown here is derived from an EMBL/GenBank/DDBJ whole genome shotgun (WGS) entry which is preliminary data.</text>
</comment>
<gene>
    <name evidence="3" type="ORF">PCOR1329_LOCUS70012</name>
</gene>
<evidence type="ECO:0000256" key="2">
    <source>
        <dbReference type="SAM" id="SignalP"/>
    </source>
</evidence>
<reference evidence="3" key="1">
    <citation type="submission" date="2023-10" db="EMBL/GenBank/DDBJ databases">
        <authorList>
            <person name="Chen Y."/>
            <person name="Shah S."/>
            <person name="Dougan E. K."/>
            <person name="Thang M."/>
            <person name="Chan C."/>
        </authorList>
    </citation>
    <scope>NUCLEOTIDE SEQUENCE [LARGE SCALE GENOMIC DNA]</scope>
</reference>
<evidence type="ECO:0000313" key="4">
    <source>
        <dbReference type="Proteomes" id="UP001189429"/>
    </source>
</evidence>
<feature type="region of interest" description="Disordered" evidence="1">
    <location>
        <begin position="215"/>
        <end position="235"/>
    </location>
</feature>
<dbReference type="Proteomes" id="UP001189429">
    <property type="component" value="Unassembled WGS sequence"/>
</dbReference>
<protein>
    <submittedName>
        <fullName evidence="3">Uncharacterized protein</fullName>
    </submittedName>
</protein>
<feature type="compositionally biased region" description="Acidic residues" evidence="1">
    <location>
        <begin position="220"/>
        <end position="234"/>
    </location>
</feature>
<organism evidence="3 4">
    <name type="scientific">Prorocentrum cordatum</name>
    <dbReference type="NCBI Taxonomy" id="2364126"/>
    <lineage>
        <taxon>Eukaryota</taxon>
        <taxon>Sar</taxon>
        <taxon>Alveolata</taxon>
        <taxon>Dinophyceae</taxon>
        <taxon>Prorocentrales</taxon>
        <taxon>Prorocentraceae</taxon>
        <taxon>Prorocentrum</taxon>
    </lineage>
</organism>
<evidence type="ECO:0000313" key="3">
    <source>
        <dbReference type="EMBL" id="CAK0889501.1"/>
    </source>
</evidence>